<name>A0A1Z4LXG3_9CYAN</name>
<sequence length="292" mass="34509">MFERYKVGECEAVWQELKNLGEIREQSVKDEALEVAREMMQRVKYNFNIIVNNLIKVGFEFDEPEKVVVPAKPDACEYLDEFEQQWGILPLSVRAWFEVIHSIKLSPFKKLSRNSLQSLDSESVILKYCFHCDYDTNIFDAVFDINDIRWYPREINFYSLEEILAERIKCHDEFKKEWEEGKVDDWTRNYYREKGIDPNITPVHEYLNFLPVGMSASNNESMGFDIGKCTVDCELFNDGEQTDFIDYLRWKLLDSLLVGECLTKNPLHYIYCGFPPEFEKMNAEVKKGIIKF</sequence>
<evidence type="ECO:0000313" key="2">
    <source>
        <dbReference type="Proteomes" id="UP000218418"/>
    </source>
</evidence>
<accession>A0A1Z4LXG3</accession>
<keyword evidence="2" id="KW-1185">Reference proteome</keyword>
<proteinExistence type="predicted"/>
<reference evidence="1 2" key="1">
    <citation type="submission" date="2017-06" db="EMBL/GenBank/DDBJ databases">
        <title>Genome sequencing of cyanobaciteial culture collection at National Institute for Environmental Studies (NIES).</title>
        <authorList>
            <person name="Hirose Y."/>
            <person name="Shimura Y."/>
            <person name="Fujisawa T."/>
            <person name="Nakamura Y."/>
            <person name="Kawachi M."/>
        </authorList>
    </citation>
    <scope>NUCLEOTIDE SEQUENCE [LARGE SCALE GENOMIC DNA]</scope>
    <source>
        <strain evidence="1 2">NIES-267</strain>
    </source>
</reference>
<gene>
    <name evidence="1" type="ORF">NIES267_54190</name>
</gene>
<dbReference type="OrthoDB" id="511709at2"/>
<dbReference type="AlphaFoldDB" id="A0A1Z4LXG3"/>
<evidence type="ECO:0000313" key="1">
    <source>
        <dbReference type="EMBL" id="BAY85913.1"/>
    </source>
</evidence>
<organism evidence="1 2">
    <name type="scientific">Calothrix parasitica NIES-267</name>
    <dbReference type="NCBI Taxonomy" id="1973488"/>
    <lineage>
        <taxon>Bacteria</taxon>
        <taxon>Bacillati</taxon>
        <taxon>Cyanobacteriota</taxon>
        <taxon>Cyanophyceae</taxon>
        <taxon>Nostocales</taxon>
        <taxon>Calotrichaceae</taxon>
        <taxon>Calothrix</taxon>
    </lineage>
</organism>
<dbReference type="Proteomes" id="UP000218418">
    <property type="component" value="Chromosome"/>
</dbReference>
<dbReference type="EMBL" id="AP018227">
    <property type="protein sequence ID" value="BAY85913.1"/>
    <property type="molecule type" value="Genomic_DNA"/>
</dbReference>
<protein>
    <submittedName>
        <fullName evidence="1">Uncharacterized protein</fullName>
    </submittedName>
</protein>